<dbReference type="EMBL" id="GGEC01016156">
    <property type="protein sequence ID" value="MBW96639.1"/>
    <property type="molecule type" value="Transcribed_RNA"/>
</dbReference>
<sequence>MVLIKQLLATSVTIAPSSSI</sequence>
<organism evidence="1">
    <name type="scientific">Rhizophora mucronata</name>
    <name type="common">Asiatic mangrove</name>
    <dbReference type="NCBI Taxonomy" id="61149"/>
    <lineage>
        <taxon>Eukaryota</taxon>
        <taxon>Viridiplantae</taxon>
        <taxon>Streptophyta</taxon>
        <taxon>Embryophyta</taxon>
        <taxon>Tracheophyta</taxon>
        <taxon>Spermatophyta</taxon>
        <taxon>Magnoliopsida</taxon>
        <taxon>eudicotyledons</taxon>
        <taxon>Gunneridae</taxon>
        <taxon>Pentapetalae</taxon>
        <taxon>rosids</taxon>
        <taxon>fabids</taxon>
        <taxon>Malpighiales</taxon>
        <taxon>Rhizophoraceae</taxon>
        <taxon>Rhizophora</taxon>
    </lineage>
</organism>
<accession>A0A2P2JT44</accession>
<reference evidence="1" key="1">
    <citation type="submission" date="2018-02" db="EMBL/GenBank/DDBJ databases">
        <title>Rhizophora mucronata_Transcriptome.</title>
        <authorList>
            <person name="Meera S.P."/>
            <person name="Sreeshan A."/>
            <person name="Augustine A."/>
        </authorList>
    </citation>
    <scope>NUCLEOTIDE SEQUENCE</scope>
    <source>
        <tissue evidence="1">Leaf</tissue>
    </source>
</reference>
<evidence type="ECO:0000313" key="1">
    <source>
        <dbReference type="EMBL" id="MBW96639.1"/>
    </source>
</evidence>
<name>A0A2P2JT44_RHIMU</name>
<protein>
    <submittedName>
        <fullName evidence="1">Protein binding protein</fullName>
    </submittedName>
</protein>
<dbReference type="AlphaFoldDB" id="A0A2P2JT44"/>
<proteinExistence type="predicted"/>